<dbReference type="RefSeq" id="WP_116047490.1">
    <property type="nucleotide sequence ID" value="NZ_QUBQ01000003.1"/>
</dbReference>
<dbReference type="Gene3D" id="2.40.50.100">
    <property type="match status" value="1"/>
</dbReference>
<comment type="caution">
    <text evidence="2">The sequence shown here is derived from an EMBL/GenBank/DDBJ whole genome shotgun (WGS) entry which is preliminary data.</text>
</comment>
<evidence type="ECO:0000313" key="3">
    <source>
        <dbReference type="Proteomes" id="UP000261905"/>
    </source>
</evidence>
<dbReference type="GO" id="GO:1990281">
    <property type="term" value="C:efflux pump complex"/>
    <property type="evidence" value="ECO:0007669"/>
    <property type="project" value="TreeGrafter"/>
</dbReference>
<dbReference type="OrthoDB" id="2593087at2"/>
<dbReference type="AlphaFoldDB" id="A0A371PEC4"/>
<reference evidence="2 3" key="1">
    <citation type="submission" date="2018-08" db="EMBL/GenBank/DDBJ databases">
        <title>Paenibacillus sp. M4BSY-1, whole genome shotgun sequence.</title>
        <authorList>
            <person name="Tuo L."/>
        </authorList>
    </citation>
    <scope>NUCLEOTIDE SEQUENCE [LARGE SCALE GENOMIC DNA]</scope>
    <source>
        <strain evidence="2 3">M4BSY-1</strain>
    </source>
</reference>
<name>A0A371PEC4_9BACL</name>
<dbReference type="Proteomes" id="UP000261905">
    <property type="component" value="Unassembled WGS sequence"/>
</dbReference>
<keyword evidence="3" id="KW-1185">Reference proteome</keyword>
<dbReference type="PANTHER" id="PTHR30469">
    <property type="entry name" value="MULTIDRUG RESISTANCE PROTEIN MDTA"/>
    <property type="match status" value="1"/>
</dbReference>
<evidence type="ECO:0000313" key="2">
    <source>
        <dbReference type="EMBL" id="REK74272.1"/>
    </source>
</evidence>
<evidence type="ECO:0000256" key="1">
    <source>
        <dbReference type="SAM" id="Coils"/>
    </source>
</evidence>
<dbReference type="Gene3D" id="2.40.420.20">
    <property type="match status" value="1"/>
</dbReference>
<protein>
    <submittedName>
        <fullName evidence="2">Biotin/lipoyl-binding protein</fullName>
    </submittedName>
</protein>
<accession>A0A371PEC4</accession>
<feature type="coiled-coil region" evidence="1">
    <location>
        <begin position="142"/>
        <end position="176"/>
    </location>
</feature>
<sequence>MDREEMAAQAKKRGIRITAGIFICLLVGFTLAGNTLQSLTLPKVYTVETSKGELVHAYQGTSVVYPSEVKELANPAGWKVEKVLVKKGEMVQKGQTLVEYNDSETKGQLQEQYSALKKQQMSMEGLEHNYKLAYISEDESAKQSAKLAIEAAKLDIADQKRRIERLESEASEHRRLSAPFDGLVLEVLAEEGFGGSGSPDVRLSNAARGFQAEFIIPQSLSELLLEGEELEITVDGEHSRTITGRLAEWSAINSSIGESAGGIDSAGGGQNAQTRAIKLLLDDQELRGGERVSLNLNRSKTSDSVLVPNEAIRKDLEGAYVYTLNEQQGPLGNAYYVVRVPIIIADANDTTTAVNSGLFAKQRVIISSSEPVVDGVRVRY</sequence>
<gene>
    <name evidence="2" type="ORF">DX130_17175</name>
</gene>
<dbReference type="PANTHER" id="PTHR30469:SF15">
    <property type="entry name" value="HLYD FAMILY OF SECRETION PROTEINS"/>
    <property type="match status" value="1"/>
</dbReference>
<dbReference type="EMBL" id="QUBQ01000003">
    <property type="protein sequence ID" value="REK74272.1"/>
    <property type="molecule type" value="Genomic_DNA"/>
</dbReference>
<dbReference type="SUPFAM" id="SSF111369">
    <property type="entry name" value="HlyD-like secretion proteins"/>
    <property type="match status" value="1"/>
</dbReference>
<organism evidence="2 3">
    <name type="scientific">Paenibacillus paeoniae</name>
    <dbReference type="NCBI Taxonomy" id="2292705"/>
    <lineage>
        <taxon>Bacteria</taxon>
        <taxon>Bacillati</taxon>
        <taxon>Bacillota</taxon>
        <taxon>Bacilli</taxon>
        <taxon>Bacillales</taxon>
        <taxon>Paenibacillaceae</taxon>
        <taxon>Paenibacillus</taxon>
    </lineage>
</organism>
<dbReference type="GO" id="GO:0015562">
    <property type="term" value="F:efflux transmembrane transporter activity"/>
    <property type="evidence" value="ECO:0007669"/>
    <property type="project" value="TreeGrafter"/>
</dbReference>
<keyword evidence="1" id="KW-0175">Coiled coil</keyword>
<proteinExistence type="predicted"/>